<proteinExistence type="predicted"/>
<feature type="transmembrane region" description="Helical" evidence="1">
    <location>
        <begin position="28"/>
        <end position="49"/>
    </location>
</feature>
<evidence type="ECO:0000313" key="3">
    <source>
        <dbReference type="Proteomes" id="UP000324351"/>
    </source>
</evidence>
<reference evidence="2 3" key="1">
    <citation type="submission" date="2019-09" db="EMBL/GenBank/DDBJ databases">
        <title>Nocardioides panacisoli sp. nov., isolated from the soil of a ginseng field.</title>
        <authorList>
            <person name="Cho C."/>
        </authorList>
    </citation>
    <scope>NUCLEOTIDE SEQUENCE [LARGE SCALE GENOMIC DNA]</scope>
    <source>
        <strain evidence="2 3">BN140041</strain>
    </source>
</reference>
<protein>
    <recommendedName>
        <fullName evidence="4">Flp family type IVb pilin</fullName>
    </recommendedName>
</protein>
<keyword evidence="1" id="KW-1133">Transmembrane helix</keyword>
<reference evidence="2 3" key="2">
    <citation type="submission" date="2019-09" db="EMBL/GenBank/DDBJ databases">
        <authorList>
            <person name="Jin C."/>
        </authorList>
    </citation>
    <scope>NUCLEOTIDE SEQUENCE [LARGE SCALE GENOMIC DNA]</scope>
    <source>
        <strain evidence="2 3">BN140041</strain>
    </source>
</reference>
<keyword evidence="3" id="KW-1185">Reference proteome</keyword>
<accession>A0A5B1M2L3</accession>
<keyword evidence="1" id="KW-0812">Transmembrane</keyword>
<organism evidence="2 3">
    <name type="scientific">Nocardioides antri</name>
    <dbReference type="NCBI Taxonomy" id="2607659"/>
    <lineage>
        <taxon>Bacteria</taxon>
        <taxon>Bacillati</taxon>
        <taxon>Actinomycetota</taxon>
        <taxon>Actinomycetes</taxon>
        <taxon>Propionibacteriales</taxon>
        <taxon>Nocardioidaceae</taxon>
        <taxon>Nocardioides</taxon>
    </lineage>
</organism>
<dbReference type="RefSeq" id="WP_149749571.1">
    <property type="nucleotide sequence ID" value="NZ_VUJW01000003.1"/>
</dbReference>
<dbReference type="Proteomes" id="UP000324351">
    <property type="component" value="Unassembled WGS sequence"/>
</dbReference>
<evidence type="ECO:0000313" key="2">
    <source>
        <dbReference type="EMBL" id="KAA1427203.1"/>
    </source>
</evidence>
<keyword evidence="1" id="KW-0472">Membrane</keyword>
<gene>
    <name evidence="2" type="ORF">F0U47_06775</name>
</gene>
<evidence type="ECO:0000256" key="1">
    <source>
        <dbReference type="SAM" id="Phobius"/>
    </source>
</evidence>
<name>A0A5B1M2L3_9ACTN</name>
<dbReference type="EMBL" id="VUJW01000003">
    <property type="protein sequence ID" value="KAA1427203.1"/>
    <property type="molecule type" value="Genomic_DNA"/>
</dbReference>
<dbReference type="AlphaFoldDB" id="A0A5B1M2L3"/>
<evidence type="ECO:0008006" key="4">
    <source>
        <dbReference type="Google" id="ProtNLM"/>
    </source>
</evidence>
<comment type="caution">
    <text evidence="2">The sequence shown here is derived from an EMBL/GenBank/DDBJ whole genome shotgun (WGS) entry which is preliminary data.</text>
</comment>
<sequence>MSPELQYLWIMARGHLARARDDERGVSAVEWVIITAVLIALAVGVGVVISSEVNDKANTISIE</sequence>